<feature type="compositionally biased region" description="Low complexity" evidence="1">
    <location>
        <begin position="12"/>
        <end position="42"/>
    </location>
</feature>
<organism evidence="3 4">
    <name type="scientific">Thraustotheca clavata</name>
    <dbReference type="NCBI Taxonomy" id="74557"/>
    <lineage>
        <taxon>Eukaryota</taxon>
        <taxon>Sar</taxon>
        <taxon>Stramenopiles</taxon>
        <taxon>Oomycota</taxon>
        <taxon>Saprolegniomycetes</taxon>
        <taxon>Saprolegniales</taxon>
        <taxon>Achlyaceae</taxon>
        <taxon>Thraustotheca</taxon>
    </lineage>
</organism>
<reference evidence="3 4" key="1">
    <citation type="journal article" date="2014" name="Genome Biol. Evol.">
        <title>The secreted proteins of Achlya hypogyna and Thraustotheca clavata identify the ancestral oomycete secretome and reveal gene acquisitions by horizontal gene transfer.</title>
        <authorList>
            <person name="Misner I."/>
            <person name="Blouin N."/>
            <person name="Leonard G."/>
            <person name="Richards T.A."/>
            <person name="Lane C.E."/>
        </authorList>
    </citation>
    <scope>NUCLEOTIDE SEQUENCE [LARGE SCALE GENOMIC DNA]</scope>
    <source>
        <strain evidence="3 4">ATCC 34112</strain>
    </source>
</reference>
<feature type="region of interest" description="Disordered" evidence="1">
    <location>
        <begin position="1"/>
        <end position="42"/>
    </location>
</feature>
<gene>
    <name evidence="3" type="ORF">THRCLA_10748</name>
</gene>
<feature type="transmembrane region" description="Helical" evidence="2">
    <location>
        <begin position="46"/>
        <end position="68"/>
    </location>
</feature>
<feature type="compositionally biased region" description="Polar residues" evidence="1">
    <location>
        <begin position="159"/>
        <end position="181"/>
    </location>
</feature>
<dbReference type="OrthoDB" id="79840at2759"/>
<accession>A0A1V9YHH8</accession>
<evidence type="ECO:0000313" key="3">
    <source>
        <dbReference type="EMBL" id="OQR85194.1"/>
    </source>
</evidence>
<feature type="non-terminal residue" evidence="3">
    <location>
        <position position="260"/>
    </location>
</feature>
<protein>
    <submittedName>
        <fullName evidence="3">Uncharacterized protein</fullName>
    </submittedName>
</protein>
<comment type="caution">
    <text evidence="3">The sequence shown here is derived from an EMBL/GenBank/DDBJ whole genome shotgun (WGS) entry which is preliminary data.</text>
</comment>
<feature type="region of interest" description="Disordered" evidence="1">
    <location>
        <begin position="85"/>
        <end position="110"/>
    </location>
</feature>
<keyword evidence="2" id="KW-0472">Membrane</keyword>
<dbReference type="Proteomes" id="UP000243217">
    <property type="component" value="Unassembled WGS sequence"/>
</dbReference>
<evidence type="ECO:0000256" key="1">
    <source>
        <dbReference type="SAM" id="MobiDB-lite"/>
    </source>
</evidence>
<feature type="compositionally biased region" description="Basic and acidic residues" evidence="1">
    <location>
        <begin position="241"/>
        <end position="251"/>
    </location>
</feature>
<feature type="region of interest" description="Disordered" evidence="1">
    <location>
        <begin position="155"/>
        <end position="260"/>
    </location>
</feature>
<name>A0A1V9YHH8_9STRA</name>
<dbReference type="EMBL" id="JNBS01003851">
    <property type="protein sequence ID" value="OQR85194.1"/>
    <property type="molecule type" value="Genomic_DNA"/>
</dbReference>
<dbReference type="AlphaFoldDB" id="A0A1V9YHH8"/>
<dbReference type="STRING" id="74557.A0A1V9YHH8"/>
<evidence type="ECO:0000313" key="4">
    <source>
        <dbReference type="Proteomes" id="UP000243217"/>
    </source>
</evidence>
<feature type="non-terminal residue" evidence="3">
    <location>
        <position position="1"/>
    </location>
</feature>
<sequence>PTTAVTADAELPSTTSTADTITPPTTSPTKNSSTSSGSDSGSSSTVIIAVGIVVGGLALAGLVAFFIIHQRRSADYDDPMSSRGYASSFHRSTQGGEDHFSSKGPPMPTYYGQNVYSEKQVAVQGPVDYPNDNVARPPAMQRPPTESVNSVAMLESRQSHGWDSVSTNAQDRTSDNGSVDSDITGGYHPPASDATTPWGFDDSQRGSYSSLMQTARNLNNDSFLSGTSSTEERPSSIASDRNSDEFSDRDTAIFVGGNKH</sequence>
<keyword evidence="2" id="KW-1133">Transmembrane helix</keyword>
<proteinExistence type="predicted"/>
<evidence type="ECO:0000256" key="2">
    <source>
        <dbReference type="SAM" id="Phobius"/>
    </source>
</evidence>
<feature type="compositionally biased region" description="Polar residues" evidence="1">
    <location>
        <begin position="205"/>
        <end position="229"/>
    </location>
</feature>
<keyword evidence="4" id="KW-1185">Reference proteome</keyword>
<keyword evidence="2" id="KW-0812">Transmembrane</keyword>